<dbReference type="Proteomes" id="UP000245657">
    <property type="component" value="Unassembled WGS sequence"/>
</dbReference>
<sequence>MTLCLCHKIPERSIRFFGIEKYLCSRCLGIIFGIICGMSFQYLGLSISLMNMLILSLPLIIDGITQAIGIRTSNNYIRIITGFLFGFGIFLGIKI</sequence>
<reference evidence="2 3" key="1">
    <citation type="submission" date="2018-05" db="EMBL/GenBank/DDBJ databases">
        <title>Draft genome of Methanospirillum lacunae Ki8-1.</title>
        <authorList>
            <person name="Dueholm M.S."/>
            <person name="Nielsen P.H."/>
            <person name="Bakmann L.F."/>
            <person name="Otzen D.E."/>
        </authorList>
    </citation>
    <scope>NUCLEOTIDE SEQUENCE [LARGE SCALE GENOMIC DNA]</scope>
    <source>
        <strain evidence="2 3">Ki8-1</strain>
    </source>
</reference>
<feature type="transmembrane region" description="Helical" evidence="1">
    <location>
        <begin position="76"/>
        <end position="93"/>
    </location>
</feature>
<keyword evidence="1" id="KW-0472">Membrane</keyword>
<accession>A0A2V2NDQ5</accession>
<evidence type="ECO:0008006" key="4">
    <source>
        <dbReference type="Google" id="ProtNLM"/>
    </source>
</evidence>
<evidence type="ECO:0000313" key="2">
    <source>
        <dbReference type="EMBL" id="PWR74487.1"/>
    </source>
</evidence>
<dbReference type="EMBL" id="QGMY01000002">
    <property type="protein sequence ID" value="PWR74487.1"/>
    <property type="molecule type" value="Genomic_DNA"/>
</dbReference>
<organism evidence="2 3">
    <name type="scientific">Methanospirillum lacunae</name>
    <dbReference type="NCBI Taxonomy" id="668570"/>
    <lineage>
        <taxon>Archaea</taxon>
        <taxon>Methanobacteriati</taxon>
        <taxon>Methanobacteriota</taxon>
        <taxon>Stenosarchaea group</taxon>
        <taxon>Methanomicrobia</taxon>
        <taxon>Methanomicrobiales</taxon>
        <taxon>Methanospirillaceae</taxon>
        <taxon>Methanospirillum</taxon>
    </lineage>
</organism>
<protein>
    <recommendedName>
        <fullName evidence="4">DUF2085 domain-containing protein</fullName>
    </recommendedName>
</protein>
<dbReference type="InterPro" id="IPR019206">
    <property type="entry name" value="DUF2085_TM"/>
</dbReference>
<keyword evidence="1" id="KW-0812">Transmembrane</keyword>
<evidence type="ECO:0000313" key="3">
    <source>
        <dbReference type="Proteomes" id="UP000245657"/>
    </source>
</evidence>
<keyword evidence="3" id="KW-1185">Reference proteome</keyword>
<dbReference type="Pfam" id="PF09858">
    <property type="entry name" value="DUF2085"/>
    <property type="match status" value="1"/>
</dbReference>
<gene>
    <name evidence="2" type="ORF">DK846_01415</name>
</gene>
<comment type="caution">
    <text evidence="2">The sequence shown here is derived from an EMBL/GenBank/DDBJ whole genome shotgun (WGS) entry which is preliminary data.</text>
</comment>
<dbReference type="AlphaFoldDB" id="A0A2V2NDQ5"/>
<feature type="transmembrane region" description="Helical" evidence="1">
    <location>
        <begin position="49"/>
        <end position="69"/>
    </location>
</feature>
<evidence type="ECO:0000256" key="1">
    <source>
        <dbReference type="SAM" id="Phobius"/>
    </source>
</evidence>
<keyword evidence="1" id="KW-1133">Transmembrane helix</keyword>
<proteinExistence type="predicted"/>
<feature type="transmembrane region" description="Helical" evidence="1">
    <location>
        <begin position="22"/>
        <end position="43"/>
    </location>
</feature>
<name>A0A2V2NDQ5_9EURY</name>